<name>A0AAN6YES1_9PEZI</name>
<evidence type="ECO:0000313" key="3">
    <source>
        <dbReference type="Proteomes" id="UP001301769"/>
    </source>
</evidence>
<dbReference type="EMBL" id="MU858061">
    <property type="protein sequence ID" value="KAK4217260.1"/>
    <property type="molecule type" value="Genomic_DNA"/>
</dbReference>
<reference evidence="2" key="2">
    <citation type="submission" date="2023-05" db="EMBL/GenBank/DDBJ databases">
        <authorList>
            <consortium name="Lawrence Berkeley National Laboratory"/>
            <person name="Steindorff A."/>
            <person name="Hensen N."/>
            <person name="Bonometti L."/>
            <person name="Westerberg I."/>
            <person name="Brannstrom I.O."/>
            <person name="Guillou S."/>
            <person name="Cros-Aarteil S."/>
            <person name="Calhoun S."/>
            <person name="Haridas S."/>
            <person name="Kuo A."/>
            <person name="Mondo S."/>
            <person name="Pangilinan J."/>
            <person name="Riley R."/>
            <person name="Labutti K."/>
            <person name="Andreopoulos B."/>
            <person name="Lipzen A."/>
            <person name="Chen C."/>
            <person name="Yanf M."/>
            <person name="Daum C."/>
            <person name="Ng V."/>
            <person name="Clum A."/>
            <person name="Ohm R."/>
            <person name="Martin F."/>
            <person name="Silar P."/>
            <person name="Natvig D."/>
            <person name="Lalanne C."/>
            <person name="Gautier V."/>
            <person name="Ament-Velasquez S.L."/>
            <person name="Kruys A."/>
            <person name="Hutchinson M.I."/>
            <person name="Powell A.J."/>
            <person name="Barry K."/>
            <person name="Miller A.N."/>
            <person name="Grigoriev I.V."/>
            <person name="Debuchy R."/>
            <person name="Gladieux P."/>
            <person name="Thoren M.H."/>
            <person name="Johannesson H."/>
        </authorList>
    </citation>
    <scope>NUCLEOTIDE SEQUENCE</scope>
    <source>
        <strain evidence="2">PSN293</strain>
    </source>
</reference>
<accession>A0AAN6YES1</accession>
<protein>
    <recommendedName>
        <fullName evidence="1">DUF6546 domain-containing protein</fullName>
    </recommendedName>
</protein>
<dbReference type="AlphaFoldDB" id="A0AAN6YES1"/>
<sequence length="565" mass="64187">MAHWDELPAEIRLMIWEHVADSKPEFCGLKSLPKNQRAEPSLATLATVSREWQYYFETVTFSRLALRLDSNDFKSLSSAVTGTHREPLVRHISISVDDYGKWPFSDSSGALRLTRPVSLSKAMECLFLCLQKWQSSTHPGLTLELCVSYWQSLHGLPGQDAPAEGGWGRLPMAPVVTSLILPQREPPIMHGRQFRYLFAASPRLESFRWETSRRDFDPPFINRSIGREMENWVGAPPPETGLAFFQRLSSTVKSISLFSDERLFARFGEDSALSRFGCAEFYRWISMALARRDNTQLKHLSICLMTDASTLLDIALQIITHQEWEKGVLSSRLFRSDTRRPQRLAAARLCHEDAATRLRDAPVDHPNWERLETLTLKCTLLAPSSKEEEADAAAAQINGLILKAGQLAKRSLPKLRTLEIWNGANPSNTDPYFPYPRHWEGYGFIFRYTLSAPPPPPKIREENRNTMPTWRSSLALLEFKSSWHFTPSEEILAIWEEVAAMQTRQLKVSVEYVDGFKTGGCLAVMKELVTRKLVVSGQAWNQIQTNGITGPRAGPQVNFNHILYI</sequence>
<reference evidence="2" key="1">
    <citation type="journal article" date="2023" name="Mol. Phylogenet. Evol.">
        <title>Genome-scale phylogeny and comparative genomics of the fungal order Sordariales.</title>
        <authorList>
            <person name="Hensen N."/>
            <person name="Bonometti L."/>
            <person name="Westerberg I."/>
            <person name="Brannstrom I.O."/>
            <person name="Guillou S."/>
            <person name="Cros-Aarteil S."/>
            <person name="Calhoun S."/>
            <person name="Haridas S."/>
            <person name="Kuo A."/>
            <person name="Mondo S."/>
            <person name="Pangilinan J."/>
            <person name="Riley R."/>
            <person name="LaButti K."/>
            <person name="Andreopoulos B."/>
            <person name="Lipzen A."/>
            <person name="Chen C."/>
            <person name="Yan M."/>
            <person name="Daum C."/>
            <person name="Ng V."/>
            <person name="Clum A."/>
            <person name="Steindorff A."/>
            <person name="Ohm R.A."/>
            <person name="Martin F."/>
            <person name="Silar P."/>
            <person name="Natvig D.O."/>
            <person name="Lalanne C."/>
            <person name="Gautier V."/>
            <person name="Ament-Velasquez S.L."/>
            <person name="Kruys A."/>
            <person name="Hutchinson M.I."/>
            <person name="Powell A.J."/>
            <person name="Barry K."/>
            <person name="Miller A.N."/>
            <person name="Grigoriev I.V."/>
            <person name="Debuchy R."/>
            <person name="Gladieux P."/>
            <person name="Hiltunen Thoren M."/>
            <person name="Johannesson H."/>
        </authorList>
    </citation>
    <scope>NUCLEOTIDE SEQUENCE</scope>
    <source>
        <strain evidence="2">PSN293</strain>
    </source>
</reference>
<evidence type="ECO:0000313" key="2">
    <source>
        <dbReference type="EMBL" id="KAK4217260.1"/>
    </source>
</evidence>
<organism evidence="2 3">
    <name type="scientific">Rhypophila decipiens</name>
    <dbReference type="NCBI Taxonomy" id="261697"/>
    <lineage>
        <taxon>Eukaryota</taxon>
        <taxon>Fungi</taxon>
        <taxon>Dikarya</taxon>
        <taxon>Ascomycota</taxon>
        <taxon>Pezizomycotina</taxon>
        <taxon>Sordariomycetes</taxon>
        <taxon>Sordariomycetidae</taxon>
        <taxon>Sordariales</taxon>
        <taxon>Naviculisporaceae</taxon>
        <taxon>Rhypophila</taxon>
    </lineage>
</organism>
<evidence type="ECO:0000259" key="1">
    <source>
        <dbReference type="Pfam" id="PF20183"/>
    </source>
</evidence>
<proteinExistence type="predicted"/>
<feature type="domain" description="DUF6546" evidence="1">
    <location>
        <begin position="248"/>
        <end position="535"/>
    </location>
</feature>
<comment type="caution">
    <text evidence="2">The sequence shown here is derived from an EMBL/GenBank/DDBJ whole genome shotgun (WGS) entry which is preliminary data.</text>
</comment>
<dbReference type="Pfam" id="PF20183">
    <property type="entry name" value="DUF6546"/>
    <property type="match status" value="1"/>
</dbReference>
<gene>
    <name evidence="2" type="ORF">QBC37DRAFT_451055</name>
</gene>
<keyword evidence="3" id="KW-1185">Reference proteome</keyword>
<dbReference type="Proteomes" id="UP001301769">
    <property type="component" value="Unassembled WGS sequence"/>
</dbReference>
<dbReference type="InterPro" id="IPR046676">
    <property type="entry name" value="DUF6546"/>
</dbReference>